<reference evidence="2 3" key="1">
    <citation type="submission" date="2020-03" db="EMBL/GenBank/DDBJ databases">
        <title>Assessment of the enzymatic potential of alkaline-tolerant lipase obtained from Bacillus luteus H11 (technogenic soil) for the bioremediation of saline soils contaminated with petroleum substances.</title>
        <authorList>
            <person name="Kalwasinska A."/>
        </authorList>
    </citation>
    <scope>NUCLEOTIDE SEQUENCE [LARGE SCALE GENOMIC DNA]</scope>
    <source>
        <strain evidence="2 3">H11</strain>
    </source>
</reference>
<evidence type="ECO:0000313" key="3">
    <source>
        <dbReference type="Proteomes" id="UP000752012"/>
    </source>
</evidence>
<keyword evidence="1" id="KW-0812">Transmembrane</keyword>
<sequence>MIACSTALLLSVTLVVIEQAELTIRYAAASILLIGIVLTTFRLSRKEVPSSRLSLFRRAQQYEWAKLGTEWPAYKSVQKNRRLSTRLYIAVSLAITWAGITQLPADEPIRFGFASGLVTVLMVTALMVLTNAFHYAAVDKAESIEEFKDHQQSADVANLIVYFFFVLAVFGVVEQFDIVIF</sequence>
<name>A0A969TU98_9BACI</name>
<dbReference type="EMBL" id="JAATHJ010000004">
    <property type="protein sequence ID" value="NJP36832.1"/>
    <property type="molecule type" value="Genomic_DNA"/>
</dbReference>
<feature type="transmembrane region" description="Helical" evidence="1">
    <location>
        <begin position="87"/>
        <end position="105"/>
    </location>
</feature>
<dbReference type="RefSeq" id="WP_168005119.1">
    <property type="nucleotide sequence ID" value="NZ_JAATHJ010000004.1"/>
</dbReference>
<gene>
    <name evidence="2" type="ORF">HCN83_04450</name>
</gene>
<feature type="transmembrane region" description="Helical" evidence="1">
    <location>
        <begin position="156"/>
        <end position="173"/>
    </location>
</feature>
<proteinExistence type="predicted"/>
<feature type="transmembrane region" description="Helical" evidence="1">
    <location>
        <begin position="111"/>
        <end position="135"/>
    </location>
</feature>
<keyword evidence="3" id="KW-1185">Reference proteome</keyword>
<evidence type="ECO:0000313" key="2">
    <source>
        <dbReference type="EMBL" id="NJP36832.1"/>
    </source>
</evidence>
<keyword evidence="1" id="KW-0472">Membrane</keyword>
<comment type="caution">
    <text evidence="2">The sequence shown here is derived from an EMBL/GenBank/DDBJ whole genome shotgun (WGS) entry which is preliminary data.</text>
</comment>
<feature type="transmembrane region" description="Helical" evidence="1">
    <location>
        <begin position="24"/>
        <end position="43"/>
    </location>
</feature>
<accession>A0A969TU98</accession>
<keyword evidence="1" id="KW-1133">Transmembrane helix</keyword>
<dbReference type="AlphaFoldDB" id="A0A969TU98"/>
<dbReference type="Proteomes" id="UP000752012">
    <property type="component" value="Unassembled WGS sequence"/>
</dbReference>
<evidence type="ECO:0000256" key="1">
    <source>
        <dbReference type="SAM" id="Phobius"/>
    </source>
</evidence>
<protein>
    <submittedName>
        <fullName evidence="2">Uncharacterized protein</fullName>
    </submittedName>
</protein>
<organism evidence="2 3">
    <name type="scientific">Alkalicoccus luteus</name>
    <dbReference type="NCBI Taxonomy" id="1237094"/>
    <lineage>
        <taxon>Bacteria</taxon>
        <taxon>Bacillati</taxon>
        <taxon>Bacillota</taxon>
        <taxon>Bacilli</taxon>
        <taxon>Bacillales</taxon>
        <taxon>Bacillaceae</taxon>
        <taxon>Alkalicoccus</taxon>
    </lineage>
</organism>